<sequence>MLPQGEPGRRGGGPPLLPSGSLRVELDDQLLLHVDRDLLTGRQLVHEDLHLVRASLEPRRHGALGMGLAGHHERGDVERLLLDLDDVMLGDAVRRDVDLPAVHQEVPVVDELTGLAAGRGEPGAVHDVVQTRLEDAQQVVTGAAGLTVGLLVVAGELLLQHAVGEPRLLLLAQLQRVLGVLGAAAAVHARRVGAALERLVVADEISPETTGLLGHGAGVTGHSCSVLC</sequence>
<evidence type="ECO:0000256" key="1">
    <source>
        <dbReference type="SAM" id="MobiDB-lite"/>
    </source>
</evidence>
<comment type="caution">
    <text evidence="2">The sequence shown here is derived from an EMBL/GenBank/DDBJ whole genome shotgun (WGS) entry which is preliminary data.</text>
</comment>
<gene>
    <name evidence="2" type="ORF">SDC9_71141</name>
</gene>
<dbReference type="EMBL" id="VSSQ01004314">
    <property type="protein sequence ID" value="MPM24658.1"/>
    <property type="molecule type" value="Genomic_DNA"/>
</dbReference>
<feature type="region of interest" description="Disordered" evidence="1">
    <location>
        <begin position="1"/>
        <end position="20"/>
    </location>
</feature>
<protein>
    <submittedName>
        <fullName evidence="2">Uncharacterized protein</fullName>
    </submittedName>
</protein>
<dbReference type="AlphaFoldDB" id="A0A644Y9Q5"/>
<evidence type="ECO:0000313" key="2">
    <source>
        <dbReference type="EMBL" id="MPM24658.1"/>
    </source>
</evidence>
<organism evidence="2">
    <name type="scientific">bioreactor metagenome</name>
    <dbReference type="NCBI Taxonomy" id="1076179"/>
    <lineage>
        <taxon>unclassified sequences</taxon>
        <taxon>metagenomes</taxon>
        <taxon>ecological metagenomes</taxon>
    </lineage>
</organism>
<proteinExistence type="predicted"/>
<reference evidence="2" key="1">
    <citation type="submission" date="2019-08" db="EMBL/GenBank/DDBJ databases">
        <authorList>
            <person name="Kucharzyk K."/>
            <person name="Murdoch R.W."/>
            <person name="Higgins S."/>
            <person name="Loffler F."/>
        </authorList>
    </citation>
    <scope>NUCLEOTIDE SEQUENCE</scope>
</reference>
<accession>A0A644Y9Q5</accession>
<name>A0A644Y9Q5_9ZZZZ</name>